<keyword evidence="2" id="KW-1185">Reference proteome</keyword>
<name>A0A6G1IXZ8_9PLEO</name>
<dbReference type="Proteomes" id="UP000799291">
    <property type="component" value="Unassembled WGS sequence"/>
</dbReference>
<dbReference type="AlphaFoldDB" id="A0A6G1IXZ8"/>
<dbReference type="EMBL" id="MU005585">
    <property type="protein sequence ID" value="KAF2683127.1"/>
    <property type="molecule type" value="Genomic_DNA"/>
</dbReference>
<gene>
    <name evidence="1" type="ORF">K458DRAFT_51115</name>
</gene>
<protein>
    <submittedName>
        <fullName evidence="1">Uncharacterized protein</fullName>
    </submittedName>
</protein>
<proteinExistence type="predicted"/>
<reference evidence="1" key="1">
    <citation type="journal article" date="2020" name="Stud. Mycol.">
        <title>101 Dothideomycetes genomes: a test case for predicting lifestyles and emergence of pathogens.</title>
        <authorList>
            <person name="Haridas S."/>
            <person name="Albert R."/>
            <person name="Binder M."/>
            <person name="Bloem J."/>
            <person name="Labutti K."/>
            <person name="Salamov A."/>
            <person name="Andreopoulos B."/>
            <person name="Baker S."/>
            <person name="Barry K."/>
            <person name="Bills G."/>
            <person name="Bluhm B."/>
            <person name="Cannon C."/>
            <person name="Castanera R."/>
            <person name="Culley D."/>
            <person name="Daum C."/>
            <person name="Ezra D."/>
            <person name="Gonzalez J."/>
            <person name="Henrissat B."/>
            <person name="Kuo A."/>
            <person name="Liang C."/>
            <person name="Lipzen A."/>
            <person name="Lutzoni F."/>
            <person name="Magnuson J."/>
            <person name="Mondo S."/>
            <person name="Nolan M."/>
            <person name="Ohm R."/>
            <person name="Pangilinan J."/>
            <person name="Park H.-J."/>
            <person name="Ramirez L."/>
            <person name="Alfaro M."/>
            <person name="Sun H."/>
            <person name="Tritt A."/>
            <person name="Yoshinaga Y."/>
            <person name="Zwiers L.-H."/>
            <person name="Turgeon B."/>
            <person name="Goodwin S."/>
            <person name="Spatafora J."/>
            <person name="Crous P."/>
            <person name="Grigoriev I."/>
        </authorList>
    </citation>
    <scope>NUCLEOTIDE SEQUENCE</scope>
    <source>
        <strain evidence="1">CBS 122367</strain>
    </source>
</reference>
<accession>A0A6G1IXZ8</accession>
<evidence type="ECO:0000313" key="1">
    <source>
        <dbReference type="EMBL" id="KAF2683127.1"/>
    </source>
</evidence>
<organism evidence="1 2">
    <name type="scientific">Lentithecium fluviatile CBS 122367</name>
    <dbReference type="NCBI Taxonomy" id="1168545"/>
    <lineage>
        <taxon>Eukaryota</taxon>
        <taxon>Fungi</taxon>
        <taxon>Dikarya</taxon>
        <taxon>Ascomycota</taxon>
        <taxon>Pezizomycotina</taxon>
        <taxon>Dothideomycetes</taxon>
        <taxon>Pleosporomycetidae</taxon>
        <taxon>Pleosporales</taxon>
        <taxon>Massarineae</taxon>
        <taxon>Lentitheciaceae</taxon>
        <taxon>Lentithecium</taxon>
    </lineage>
</organism>
<sequence>MRREVAFPSGLRCPWYACVWCCHPKLRVSVTLRMSSEALRTTSFPCAQPLIAHGASHLHRPESAMRTAGRRCRPAPHPSLYPFVSRSTAATPNDAYTHLRQSRSTSYQQTSQLRTNTNLRPTANDICGPPIWQKCQDPAKLDPRPSTSGLLSRSLHVTPRMEESRSHPPQIPSETRHRGLARLRSHSASAKTARSVAMKVLYTAEFMYRILSYYRPRLSRRIRLACNGPGYAIRNAPQPSPLSDNILDTAIAVAQPRAMQTRKGSILSSENI</sequence>
<evidence type="ECO:0000313" key="2">
    <source>
        <dbReference type="Proteomes" id="UP000799291"/>
    </source>
</evidence>